<sequence length="112" mass="12997">MQEGCLLEMYDYDGSKQWHFRLRSWINGKSRMYVLENTGEFIKYHGLEEHHLFILYTDCSNKMVVRGHKGTDVDSTLDDIYKVTAPEDAFQKSHHVPKRRGLTSTGSTTVLV</sequence>
<dbReference type="AlphaFoldDB" id="A0A8T0GS56"/>
<evidence type="ECO:0000256" key="3">
    <source>
        <dbReference type="ARBA" id="ARBA00023163"/>
    </source>
</evidence>
<keyword evidence="2" id="KW-0238">DNA-binding</keyword>
<dbReference type="EMBL" id="CM026430">
    <property type="protein sequence ID" value="KAG0562501.1"/>
    <property type="molecule type" value="Genomic_DNA"/>
</dbReference>
<keyword evidence="4" id="KW-0539">Nucleus</keyword>
<dbReference type="GO" id="GO:0003677">
    <property type="term" value="F:DNA binding"/>
    <property type="evidence" value="ECO:0007669"/>
    <property type="project" value="UniProtKB-KW"/>
</dbReference>
<dbReference type="SUPFAM" id="SSF101936">
    <property type="entry name" value="DNA-binding pseudobarrel domain"/>
    <property type="match status" value="1"/>
</dbReference>
<reference evidence="5" key="1">
    <citation type="submission" date="2020-06" db="EMBL/GenBank/DDBJ databases">
        <title>WGS assembly of Ceratodon purpureus strain R40.</title>
        <authorList>
            <person name="Carey S.B."/>
            <person name="Jenkins J."/>
            <person name="Shu S."/>
            <person name="Lovell J.T."/>
            <person name="Sreedasyam A."/>
            <person name="Maumus F."/>
            <person name="Tiley G.P."/>
            <person name="Fernandez-Pozo N."/>
            <person name="Barry K."/>
            <person name="Chen C."/>
            <person name="Wang M."/>
            <person name="Lipzen A."/>
            <person name="Daum C."/>
            <person name="Saski C.A."/>
            <person name="Payton A.C."/>
            <person name="Mcbreen J.C."/>
            <person name="Conrad R.E."/>
            <person name="Kollar L.M."/>
            <person name="Olsson S."/>
            <person name="Huttunen S."/>
            <person name="Landis J.B."/>
            <person name="Wickett N.J."/>
            <person name="Johnson M.G."/>
            <person name="Rensing S.A."/>
            <person name="Grimwood J."/>
            <person name="Schmutz J."/>
            <person name="Mcdaniel S.F."/>
        </authorList>
    </citation>
    <scope>NUCLEOTIDE SEQUENCE</scope>
    <source>
        <strain evidence="5">R40</strain>
    </source>
</reference>
<dbReference type="PANTHER" id="PTHR31140">
    <property type="entry name" value="B3 DOMAIN-CONTAINING TRANSCRIPTION FACTOR ABI3"/>
    <property type="match status" value="1"/>
</dbReference>
<keyword evidence="1" id="KW-0805">Transcription regulation</keyword>
<evidence type="ECO:0000256" key="4">
    <source>
        <dbReference type="ARBA" id="ARBA00023242"/>
    </source>
</evidence>
<dbReference type="InterPro" id="IPR015300">
    <property type="entry name" value="DNA-bd_pseudobarrel_sf"/>
</dbReference>
<dbReference type="GO" id="GO:0003700">
    <property type="term" value="F:DNA-binding transcription factor activity"/>
    <property type="evidence" value="ECO:0007669"/>
    <property type="project" value="InterPro"/>
</dbReference>
<comment type="caution">
    <text evidence="5">The sequence shown here is derived from an EMBL/GenBank/DDBJ whole genome shotgun (WGS) entry which is preliminary data.</text>
</comment>
<protein>
    <recommendedName>
        <fullName evidence="7">TF-B3 domain-containing protein</fullName>
    </recommendedName>
</protein>
<accession>A0A8T0GS56</accession>
<evidence type="ECO:0000256" key="2">
    <source>
        <dbReference type="ARBA" id="ARBA00023125"/>
    </source>
</evidence>
<keyword evidence="6" id="KW-1185">Reference proteome</keyword>
<dbReference type="PANTHER" id="PTHR31140:SF74">
    <property type="entry name" value="B3 DOMAIN-CONTAINING TRANSCRIPTION FACTOR LEC2"/>
    <property type="match status" value="1"/>
</dbReference>
<dbReference type="Proteomes" id="UP000822688">
    <property type="component" value="Chromosome 9"/>
</dbReference>
<dbReference type="Gene3D" id="2.40.330.10">
    <property type="entry name" value="DNA-binding pseudobarrel domain"/>
    <property type="match status" value="1"/>
</dbReference>
<organism evidence="5 6">
    <name type="scientific">Ceratodon purpureus</name>
    <name type="common">Fire moss</name>
    <name type="synonym">Dicranum purpureum</name>
    <dbReference type="NCBI Taxonomy" id="3225"/>
    <lineage>
        <taxon>Eukaryota</taxon>
        <taxon>Viridiplantae</taxon>
        <taxon>Streptophyta</taxon>
        <taxon>Embryophyta</taxon>
        <taxon>Bryophyta</taxon>
        <taxon>Bryophytina</taxon>
        <taxon>Bryopsida</taxon>
        <taxon>Dicranidae</taxon>
        <taxon>Pseudoditrichales</taxon>
        <taxon>Ditrichaceae</taxon>
        <taxon>Ceratodon</taxon>
    </lineage>
</organism>
<evidence type="ECO:0008006" key="7">
    <source>
        <dbReference type="Google" id="ProtNLM"/>
    </source>
</evidence>
<dbReference type="InterPro" id="IPR044800">
    <property type="entry name" value="LEC2-like"/>
</dbReference>
<keyword evidence="3" id="KW-0804">Transcription</keyword>
<gene>
    <name evidence="5" type="ORF">KC19_9G151400</name>
</gene>
<proteinExistence type="predicted"/>
<dbReference type="OrthoDB" id="757982at2759"/>
<name>A0A8T0GS56_CERPU</name>
<evidence type="ECO:0000313" key="6">
    <source>
        <dbReference type="Proteomes" id="UP000822688"/>
    </source>
</evidence>
<evidence type="ECO:0000256" key="1">
    <source>
        <dbReference type="ARBA" id="ARBA00023015"/>
    </source>
</evidence>
<evidence type="ECO:0000313" key="5">
    <source>
        <dbReference type="EMBL" id="KAG0562501.1"/>
    </source>
</evidence>